<evidence type="ECO:0000313" key="2">
    <source>
        <dbReference type="EMBL" id="KAK3188789.1"/>
    </source>
</evidence>
<comment type="caution">
    <text evidence="2">The sequence shown here is derived from an EMBL/GenBank/DDBJ whole genome shotgun (WGS) entry which is preliminary data.</text>
</comment>
<gene>
    <name evidence="2" type="ORF">Dsin_028350</name>
</gene>
<keyword evidence="1" id="KW-0472">Membrane</keyword>
<reference evidence="2" key="1">
    <citation type="journal article" date="2023" name="Plant J.">
        <title>Genome sequences and population genomics provide insights into the demographic history, inbreeding, and mutation load of two 'living fossil' tree species of Dipteronia.</title>
        <authorList>
            <person name="Feng Y."/>
            <person name="Comes H.P."/>
            <person name="Chen J."/>
            <person name="Zhu S."/>
            <person name="Lu R."/>
            <person name="Zhang X."/>
            <person name="Li P."/>
            <person name="Qiu J."/>
            <person name="Olsen K.M."/>
            <person name="Qiu Y."/>
        </authorList>
    </citation>
    <scope>NUCLEOTIDE SEQUENCE</scope>
    <source>
        <strain evidence="2">NBL</strain>
    </source>
</reference>
<evidence type="ECO:0008006" key="4">
    <source>
        <dbReference type="Google" id="ProtNLM"/>
    </source>
</evidence>
<dbReference type="PANTHER" id="PTHR33116:SF86">
    <property type="entry name" value="REVERSE TRANSCRIPTASE DOMAIN-CONTAINING PROTEIN"/>
    <property type="match status" value="1"/>
</dbReference>
<protein>
    <recommendedName>
        <fullName evidence="4">RNase H type-1 domain-containing protein</fullName>
    </recommendedName>
</protein>
<dbReference type="AlphaFoldDB" id="A0AAD9ZQZ0"/>
<keyword evidence="3" id="KW-1185">Reference proteome</keyword>
<keyword evidence="1" id="KW-0812">Transmembrane</keyword>
<organism evidence="2 3">
    <name type="scientific">Dipteronia sinensis</name>
    <dbReference type="NCBI Taxonomy" id="43782"/>
    <lineage>
        <taxon>Eukaryota</taxon>
        <taxon>Viridiplantae</taxon>
        <taxon>Streptophyta</taxon>
        <taxon>Embryophyta</taxon>
        <taxon>Tracheophyta</taxon>
        <taxon>Spermatophyta</taxon>
        <taxon>Magnoliopsida</taxon>
        <taxon>eudicotyledons</taxon>
        <taxon>Gunneridae</taxon>
        <taxon>Pentapetalae</taxon>
        <taxon>rosids</taxon>
        <taxon>malvids</taxon>
        <taxon>Sapindales</taxon>
        <taxon>Sapindaceae</taxon>
        <taxon>Hippocastanoideae</taxon>
        <taxon>Acereae</taxon>
        <taxon>Dipteronia</taxon>
    </lineage>
</organism>
<dbReference type="EMBL" id="JANJYJ010000009">
    <property type="protein sequence ID" value="KAK3188789.1"/>
    <property type="molecule type" value="Genomic_DNA"/>
</dbReference>
<keyword evidence="1" id="KW-1133">Transmembrane helix</keyword>
<accession>A0AAD9ZQZ0</accession>
<evidence type="ECO:0000256" key="1">
    <source>
        <dbReference type="SAM" id="Phobius"/>
    </source>
</evidence>
<feature type="transmembrane region" description="Helical" evidence="1">
    <location>
        <begin position="371"/>
        <end position="390"/>
    </location>
</feature>
<proteinExistence type="predicted"/>
<dbReference type="Proteomes" id="UP001281410">
    <property type="component" value="Unassembled WGS sequence"/>
</dbReference>
<name>A0AAD9ZQZ0_9ROSI</name>
<evidence type="ECO:0000313" key="3">
    <source>
        <dbReference type="Proteomes" id="UP001281410"/>
    </source>
</evidence>
<sequence length="395" mass="44587">MAFESLQSIGREKYGKMGTMALKLGMSKAATRDNSHYIRKILAVNARGSGQQINLQKSKITFSLDFDNETRSDIQSLLDIAEYNSQDKYLGLPAMVGRNKMWLFNDIKERVWRNIRGWKDIPFSFGGKEMLIKAVAQAVPTNSISLFQLPIGLRWVVGVGQSIKVFKDRWIPRPTTFKTVTTNPDSDLLVADLLDVNGWRRGHDSLSWHYDKNGGYTVKSGYRLAVEQSLVSSVELCRLCMIAWSIWENRISFLNSGKCKCAELVVFGAEAFLMEFQNSSSAVGELIALREGFLLAQFYNIRVDLAEVASLLVASILNDPLMSLRDSKFIINDIKTFLLYPGCYKCQAISKSGNTLAYKLARLAFSSAREFLWLDSSPVFPFFCVMLVLISKKKH</sequence>
<dbReference type="PANTHER" id="PTHR33116">
    <property type="entry name" value="REVERSE TRANSCRIPTASE ZINC-BINDING DOMAIN-CONTAINING PROTEIN-RELATED-RELATED"/>
    <property type="match status" value="1"/>
</dbReference>